<keyword evidence="1" id="KW-1133">Transmembrane helix</keyword>
<keyword evidence="3" id="KW-1185">Reference proteome</keyword>
<evidence type="ECO:0000313" key="2">
    <source>
        <dbReference type="EMBL" id="GIY37060.1"/>
    </source>
</evidence>
<organism evidence="2 3">
    <name type="scientific">Caerostris darwini</name>
    <dbReference type="NCBI Taxonomy" id="1538125"/>
    <lineage>
        <taxon>Eukaryota</taxon>
        <taxon>Metazoa</taxon>
        <taxon>Ecdysozoa</taxon>
        <taxon>Arthropoda</taxon>
        <taxon>Chelicerata</taxon>
        <taxon>Arachnida</taxon>
        <taxon>Araneae</taxon>
        <taxon>Araneomorphae</taxon>
        <taxon>Entelegynae</taxon>
        <taxon>Araneoidea</taxon>
        <taxon>Araneidae</taxon>
        <taxon>Caerostris</taxon>
    </lineage>
</organism>
<comment type="caution">
    <text evidence="2">The sequence shown here is derived from an EMBL/GenBank/DDBJ whole genome shotgun (WGS) entry which is preliminary data.</text>
</comment>
<name>A0AAV4STF9_9ARAC</name>
<dbReference type="Proteomes" id="UP001054837">
    <property type="component" value="Unassembled WGS sequence"/>
</dbReference>
<protein>
    <submittedName>
        <fullName evidence="2">Uncharacterized protein</fullName>
    </submittedName>
</protein>
<keyword evidence="1" id="KW-0472">Membrane</keyword>
<keyword evidence="1" id="KW-0812">Transmembrane</keyword>
<proteinExistence type="predicted"/>
<gene>
    <name evidence="2" type="ORF">CDAR_387761</name>
</gene>
<sequence>MSPCGQTIAPILMKFTRRFTVCCSNWGGAGVGGGAVDGGAGGVEFQSGYSSQILLCCREVKENSFRFFFLGCVLFLLPIVCSPAHYRIGPGYLTVS</sequence>
<feature type="transmembrane region" description="Helical" evidence="1">
    <location>
        <begin position="67"/>
        <end position="86"/>
    </location>
</feature>
<evidence type="ECO:0000256" key="1">
    <source>
        <dbReference type="SAM" id="Phobius"/>
    </source>
</evidence>
<evidence type="ECO:0000313" key="3">
    <source>
        <dbReference type="Proteomes" id="UP001054837"/>
    </source>
</evidence>
<accession>A0AAV4STF9</accession>
<reference evidence="2 3" key="1">
    <citation type="submission" date="2021-06" db="EMBL/GenBank/DDBJ databases">
        <title>Caerostris darwini draft genome.</title>
        <authorList>
            <person name="Kono N."/>
            <person name="Arakawa K."/>
        </authorList>
    </citation>
    <scope>NUCLEOTIDE SEQUENCE [LARGE SCALE GENOMIC DNA]</scope>
</reference>
<dbReference type="EMBL" id="BPLQ01008398">
    <property type="protein sequence ID" value="GIY37060.1"/>
    <property type="molecule type" value="Genomic_DNA"/>
</dbReference>
<dbReference type="AlphaFoldDB" id="A0AAV4STF9"/>